<dbReference type="EMBL" id="MU853934">
    <property type="protein sequence ID" value="KAK3935211.1"/>
    <property type="molecule type" value="Genomic_DNA"/>
</dbReference>
<organism evidence="2 3">
    <name type="scientific">Diplogelasinospora grovesii</name>
    <dbReference type="NCBI Taxonomy" id="303347"/>
    <lineage>
        <taxon>Eukaryota</taxon>
        <taxon>Fungi</taxon>
        <taxon>Dikarya</taxon>
        <taxon>Ascomycota</taxon>
        <taxon>Pezizomycotina</taxon>
        <taxon>Sordariomycetes</taxon>
        <taxon>Sordariomycetidae</taxon>
        <taxon>Sordariales</taxon>
        <taxon>Diplogelasinosporaceae</taxon>
        <taxon>Diplogelasinospora</taxon>
    </lineage>
</organism>
<sequence length="104" mass="11846">PTLVIEAGNSQTLEQLRVDMRWWFGPSNHQVKIVLLAKLDRNQGQIVLEKWVETRAQPRPGATTTRAAAASAAGLREERRRSGRADFPCSWVLHVRVVRNKCRM</sequence>
<evidence type="ECO:0000256" key="1">
    <source>
        <dbReference type="SAM" id="MobiDB-lite"/>
    </source>
</evidence>
<comment type="caution">
    <text evidence="2">The sequence shown here is derived from an EMBL/GenBank/DDBJ whole genome shotgun (WGS) entry which is preliminary data.</text>
</comment>
<gene>
    <name evidence="2" type="ORF">QBC46DRAFT_272236</name>
</gene>
<dbReference type="AlphaFoldDB" id="A0AAN6S0F3"/>
<feature type="non-terminal residue" evidence="2">
    <location>
        <position position="1"/>
    </location>
</feature>
<dbReference type="Proteomes" id="UP001303473">
    <property type="component" value="Unassembled WGS sequence"/>
</dbReference>
<name>A0AAN6S0F3_9PEZI</name>
<reference evidence="3" key="1">
    <citation type="journal article" date="2023" name="Mol. Phylogenet. Evol.">
        <title>Genome-scale phylogeny and comparative genomics of the fungal order Sordariales.</title>
        <authorList>
            <person name="Hensen N."/>
            <person name="Bonometti L."/>
            <person name="Westerberg I."/>
            <person name="Brannstrom I.O."/>
            <person name="Guillou S."/>
            <person name="Cros-Aarteil S."/>
            <person name="Calhoun S."/>
            <person name="Haridas S."/>
            <person name="Kuo A."/>
            <person name="Mondo S."/>
            <person name="Pangilinan J."/>
            <person name="Riley R."/>
            <person name="LaButti K."/>
            <person name="Andreopoulos B."/>
            <person name="Lipzen A."/>
            <person name="Chen C."/>
            <person name="Yan M."/>
            <person name="Daum C."/>
            <person name="Ng V."/>
            <person name="Clum A."/>
            <person name="Steindorff A."/>
            <person name="Ohm R.A."/>
            <person name="Martin F."/>
            <person name="Silar P."/>
            <person name="Natvig D.O."/>
            <person name="Lalanne C."/>
            <person name="Gautier V."/>
            <person name="Ament-Velasquez S.L."/>
            <person name="Kruys A."/>
            <person name="Hutchinson M.I."/>
            <person name="Powell A.J."/>
            <person name="Barry K."/>
            <person name="Miller A.N."/>
            <person name="Grigoriev I.V."/>
            <person name="Debuchy R."/>
            <person name="Gladieux P."/>
            <person name="Hiltunen Thoren M."/>
            <person name="Johannesson H."/>
        </authorList>
    </citation>
    <scope>NUCLEOTIDE SEQUENCE [LARGE SCALE GENOMIC DNA]</scope>
    <source>
        <strain evidence="3">CBS 340.73</strain>
    </source>
</reference>
<keyword evidence="3" id="KW-1185">Reference proteome</keyword>
<protein>
    <submittedName>
        <fullName evidence="2">Uncharacterized protein</fullName>
    </submittedName>
</protein>
<accession>A0AAN6S0F3</accession>
<evidence type="ECO:0000313" key="2">
    <source>
        <dbReference type="EMBL" id="KAK3935211.1"/>
    </source>
</evidence>
<proteinExistence type="predicted"/>
<feature type="compositionally biased region" description="Low complexity" evidence="1">
    <location>
        <begin position="57"/>
        <end position="74"/>
    </location>
</feature>
<feature type="region of interest" description="Disordered" evidence="1">
    <location>
        <begin position="57"/>
        <end position="81"/>
    </location>
</feature>
<evidence type="ECO:0000313" key="3">
    <source>
        <dbReference type="Proteomes" id="UP001303473"/>
    </source>
</evidence>